<name>A0A927EZX8_9ACTN</name>
<dbReference type="AlphaFoldDB" id="A0A927EZX8"/>
<dbReference type="InterPro" id="IPR002725">
    <property type="entry name" value="YgjP-like_metallopeptidase"/>
</dbReference>
<feature type="domain" description="YgjP-like metallopeptidase" evidence="1">
    <location>
        <begin position="32"/>
        <end position="235"/>
    </location>
</feature>
<keyword evidence="3" id="KW-1185">Reference proteome</keyword>
<sequence>MSTTAVDCQQAIAALPVPADWNWEVVVRPRRRSLGINVTANGGVVFAVPPDADPHAVASAVRARMPRLAEQVRRRGSTSGEPVKELVGGTGFAYLGRRHRLKLVPRSSGRQVRLHLGWLELPEPDTAGEGGDALAAWYTARGTRWLAARAPSMAGVLGVAPTSVAARDLGRHWGACASSGSVTVHWAVMQLPSLLVDLVLAHELCHLTVSGHGTAFQKELRRVLPDAHDRERRFASEEPRLWRGSVC</sequence>
<dbReference type="Gene3D" id="3.30.2010.10">
    <property type="entry name" value="Metalloproteases ('zincins'), catalytic domain"/>
    <property type="match status" value="1"/>
</dbReference>
<evidence type="ECO:0000259" key="1">
    <source>
        <dbReference type="Pfam" id="PF01863"/>
    </source>
</evidence>
<dbReference type="EMBL" id="JACXYU010000007">
    <property type="protein sequence ID" value="MBD3932823.1"/>
    <property type="molecule type" value="Genomic_DNA"/>
</dbReference>
<dbReference type="CDD" id="cd07344">
    <property type="entry name" value="M48_yhfN_like"/>
    <property type="match status" value="1"/>
</dbReference>
<dbReference type="PANTHER" id="PTHR30399:SF1">
    <property type="entry name" value="UTP PYROPHOSPHATASE"/>
    <property type="match status" value="1"/>
</dbReference>
<protein>
    <submittedName>
        <fullName evidence="2">DUF45 domain-containing protein</fullName>
    </submittedName>
</protein>
<dbReference type="InterPro" id="IPR053136">
    <property type="entry name" value="UTP_pyrophosphatase-like"/>
</dbReference>
<reference evidence="2" key="1">
    <citation type="submission" date="2020-09" db="EMBL/GenBank/DDBJ databases">
        <title>Secondary metabolite and genome analysis of marine Streptomyces chumphonensis KK1-2T.</title>
        <authorList>
            <person name="Phongsopitanun W."/>
            <person name="Kanchanasin P."/>
            <person name="Pittayakhajonwut P."/>
            <person name="Suwanborirux K."/>
            <person name="Tanasupawat S."/>
        </authorList>
    </citation>
    <scope>NUCLEOTIDE SEQUENCE</scope>
    <source>
        <strain evidence="2">KK1-2</strain>
    </source>
</reference>
<comment type="caution">
    <text evidence="2">The sequence shown here is derived from an EMBL/GenBank/DDBJ whole genome shotgun (WGS) entry which is preliminary data.</text>
</comment>
<accession>A0A927EZX8</accession>
<evidence type="ECO:0000313" key="2">
    <source>
        <dbReference type="EMBL" id="MBD3932823.1"/>
    </source>
</evidence>
<dbReference type="RefSeq" id="WP_191210132.1">
    <property type="nucleotide sequence ID" value="NZ_BAABKL010000050.1"/>
</dbReference>
<gene>
    <name evidence="2" type="ORF">IF129_14840</name>
</gene>
<proteinExistence type="predicted"/>
<dbReference type="PANTHER" id="PTHR30399">
    <property type="entry name" value="UNCHARACTERIZED PROTEIN YGJP"/>
    <property type="match status" value="1"/>
</dbReference>
<dbReference type="Proteomes" id="UP000632289">
    <property type="component" value="Unassembled WGS sequence"/>
</dbReference>
<evidence type="ECO:0000313" key="3">
    <source>
        <dbReference type="Proteomes" id="UP000632289"/>
    </source>
</evidence>
<organism evidence="2 3">
    <name type="scientific">Streptomyces chumphonensis</name>
    <dbReference type="NCBI Taxonomy" id="1214925"/>
    <lineage>
        <taxon>Bacteria</taxon>
        <taxon>Bacillati</taxon>
        <taxon>Actinomycetota</taxon>
        <taxon>Actinomycetes</taxon>
        <taxon>Kitasatosporales</taxon>
        <taxon>Streptomycetaceae</taxon>
        <taxon>Streptomyces</taxon>
    </lineage>
</organism>
<dbReference type="Pfam" id="PF01863">
    <property type="entry name" value="YgjP-like"/>
    <property type="match status" value="1"/>
</dbReference>